<evidence type="ECO:0000256" key="1">
    <source>
        <dbReference type="SAM" id="MobiDB-lite"/>
    </source>
</evidence>
<sequence length="125" mass="13386">MSHSHDHGHPHHHHTMAPSGQGTVMLNIGGNVGALIIGTPARLHGHEIEVSPVDAPSQRQHAAVRARYVRGGVTYCVVIDNLAEGRYAIWADGPEPLTEVEVRGGAVAEFTWPENAVPGRKLLSV</sequence>
<proteinExistence type="predicted"/>
<dbReference type="Proteomes" id="UP000198415">
    <property type="component" value="Unassembled WGS sequence"/>
</dbReference>
<organism evidence="2 3">
    <name type="scientific">Actinoplanes regularis</name>
    <dbReference type="NCBI Taxonomy" id="52697"/>
    <lineage>
        <taxon>Bacteria</taxon>
        <taxon>Bacillati</taxon>
        <taxon>Actinomycetota</taxon>
        <taxon>Actinomycetes</taxon>
        <taxon>Micromonosporales</taxon>
        <taxon>Micromonosporaceae</taxon>
        <taxon>Actinoplanes</taxon>
    </lineage>
</organism>
<evidence type="ECO:0000313" key="3">
    <source>
        <dbReference type="Proteomes" id="UP000198415"/>
    </source>
</evidence>
<accession>A0A238Y2S5</accession>
<keyword evidence="3" id="KW-1185">Reference proteome</keyword>
<dbReference type="AlphaFoldDB" id="A0A238Y2S5"/>
<feature type="region of interest" description="Disordered" evidence="1">
    <location>
        <begin position="1"/>
        <end position="21"/>
    </location>
</feature>
<gene>
    <name evidence="2" type="ORF">SAMN06264365_104215</name>
</gene>
<dbReference type="OrthoDB" id="161020at2"/>
<reference evidence="2 3" key="1">
    <citation type="submission" date="2017-06" db="EMBL/GenBank/DDBJ databases">
        <authorList>
            <person name="Kim H.J."/>
            <person name="Triplett B.A."/>
        </authorList>
    </citation>
    <scope>NUCLEOTIDE SEQUENCE [LARGE SCALE GENOMIC DNA]</scope>
    <source>
        <strain evidence="2 3">DSM 43151</strain>
    </source>
</reference>
<dbReference type="EMBL" id="FZNR01000004">
    <property type="protein sequence ID" value="SNR65427.1"/>
    <property type="molecule type" value="Genomic_DNA"/>
</dbReference>
<evidence type="ECO:0000313" key="2">
    <source>
        <dbReference type="EMBL" id="SNR65427.1"/>
    </source>
</evidence>
<evidence type="ECO:0008006" key="4">
    <source>
        <dbReference type="Google" id="ProtNLM"/>
    </source>
</evidence>
<protein>
    <recommendedName>
        <fullName evidence="4">Phospholipase</fullName>
    </recommendedName>
</protein>
<name>A0A238Y2S5_9ACTN</name>